<organism evidence="1 2">
    <name type="scientific">Methylobacterium soli</name>
    <dbReference type="NCBI Taxonomy" id="553447"/>
    <lineage>
        <taxon>Bacteria</taxon>
        <taxon>Pseudomonadati</taxon>
        <taxon>Pseudomonadota</taxon>
        <taxon>Alphaproteobacteria</taxon>
        <taxon>Hyphomicrobiales</taxon>
        <taxon>Methylobacteriaceae</taxon>
        <taxon>Methylobacterium</taxon>
    </lineage>
</organism>
<sequence length="64" mass="7038">MSPMFWPDRATNTQPAEACRQQATCTLRRVEWAAGVKEQLGLVRMDDIDAAAADLTRAAVDSET</sequence>
<dbReference type="EMBL" id="VZZK01000023">
    <property type="protein sequence ID" value="KAB1077175.1"/>
    <property type="molecule type" value="Genomic_DNA"/>
</dbReference>
<dbReference type="RefSeq" id="WP_151001962.1">
    <property type="nucleotide sequence ID" value="NZ_BPQY01000111.1"/>
</dbReference>
<protein>
    <submittedName>
        <fullName evidence="1">Uncharacterized protein</fullName>
    </submittedName>
</protein>
<accession>A0A6L3SX52</accession>
<evidence type="ECO:0000313" key="2">
    <source>
        <dbReference type="Proteomes" id="UP000474159"/>
    </source>
</evidence>
<reference evidence="1 2" key="1">
    <citation type="submission" date="2019-09" db="EMBL/GenBank/DDBJ databases">
        <title>YIM 48816 draft genome.</title>
        <authorList>
            <person name="Jiang L."/>
        </authorList>
    </citation>
    <scope>NUCLEOTIDE SEQUENCE [LARGE SCALE GENOMIC DNA]</scope>
    <source>
        <strain evidence="1 2">YIM 48816</strain>
    </source>
</reference>
<keyword evidence="2" id="KW-1185">Reference proteome</keyword>
<evidence type="ECO:0000313" key="1">
    <source>
        <dbReference type="EMBL" id="KAB1077175.1"/>
    </source>
</evidence>
<comment type="caution">
    <text evidence="1">The sequence shown here is derived from an EMBL/GenBank/DDBJ whole genome shotgun (WGS) entry which is preliminary data.</text>
</comment>
<proteinExistence type="predicted"/>
<dbReference type="AlphaFoldDB" id="A0A6L3SX52"/>
<dbReference type="Proteomes" id="UP000474159">
    <property type="component" value="Unassembled WGS sequence"/>
</dbReference>
<gene>
    <name evidence="1" type="ORF">F6X53_20050</name>
</gene>
<name>A0A6L3SX52_9HYPH</name>